<proteinExistence type="predicted"/>
<dbReference type="AlphaFoldDB" id="A0A8X6UAS6"/>
<evidence type="ECO:0000313" key="2">
    <source>
        <dbReference type="Proteomes" id="UP000887013"/>
    </source>
</evidence>
<organism evidence="1 2">
    <name type="scientific">Nephila pilipes</name>
    <name type="common">Giant wood spider</name>
    <name type="synonym">Nephila maculata</name>
    <dbReference type="NCBI Taxonomy" id="299642"/>
    <lineage>
        <taxon>Eukaryota</taxon>
        <taxon>Metazoa</taxon>
        <taxon>Ecdysozoa</taxon>
        <taxon>Arthropoda</taxon>
        <taxon>Chelicerata</taxon>
        <taxon>Arachnida</taxon>
        <taxon>Araneae</taxon>
        <taxon>Araneomorphae</taxon>
        <taxon>Entelegynae</taxon>
        <taxon>Araneoidea</taxon>
        <taxon>Nephilidae</taxon>
        <taxon>Nephila</taxon>
    </lineage>
</organism>
<gene>
    <name evidence="1" type="ORF">NPIL_95731</name>
</gene>
<dbReference type="EMBL" id="BMAW01121790">
    <property type="protein sequence ID" value="GFT95696.1"/>
    <property type="molecule type" value="Genomic_DNA"/>
</dbReference>
<evidence type="ECO:0000313" key="1">
    <source>
        <dbReference type="EMBL" id="GFT95696.1"/>
    </source>
</evidence>
<protein>
    <submittedName>
        <fullName evidence="1">Uncharacterized protein</fullName>
    </submittedName>
</protein>
<name>A0A8X6UAS6_NEPPI</name>
<dbReference type="Proteomes" id="UP000887013">
    <property type="component" value="Unassembled WGS sequence"/>
</dbReference>
<keyword evidence="2" id="KW-1185">Reference proteome</keyword>
<comment type="caution">
    <text evidence="1">The sequence shown here is derived from an EMBL/GenBank/DDBJ whole genome shotgun (WGS) entry which is preliminary data.</text>
</comment>
<reference evidence="1" key="1">
    <citation type="submission" date="2020-08" db="EMBL/GenBank/DDBJ databases">
        <title>Multicomponent nature underlies the extraordinary mechanical properties of spider dragline silk.</title>
        <authorList>
            <person name="Kono N."/>
            <person name="Nakamura H."/>
            <person name="Mori M."/>
            <person name="Yoshida Y."/>
            <person name="Ohtoshi R."/>
            <person name="Malay A.D."/>
            <person name="Moran D.A.P."/>
            <person name="Tomita M."/>
            <person name="Numata K."/>
            <person name="Arakawa K."/>
        </authorList>
    </citation>
    <scope>NUCLEOTIDE SEQUENCE</scope>
</reference>
<accession>A0A8X6UAS6</accession>
<sequence length="119" mass="13662">MLFLLSCSVLELGSKRTSKLHVPKWCDGTSQNIHDQFFDPFSNLIPESTVLEHMGRTIEEFTTVPTSNHSSRECFVHSPLIKCAHVFARKDLSIKTFFYLHSMTEFTKLCQNKVKPLPC</sequence>